<evidence type="ECO:0000313" key="2">
    <source>
        <dbReference type="Proteomes" id="UP000178107"/>
    </source>
</evidence>
<accession>A0A1G2SYV7</accession>
<protein>
    <submittedName>
        <fullName evidence="1">Uncharacterized protein</fullName>
    </submittedName>
</protein>
<organism evidence="1 2">
    <name type="scientific">Candidatus Zambryskibacteria bacterium RIFCSPHIGHO2_01_FULL_46_25</name>
    <dbReference type="NCBI Taxonomy" id="1802738"/>
    <lineage>
        <taxon>Bacteria</taxon>
        <taxon>Candidatus Zambryskiibacteriota</taxon>
    </lineage>
</organism>
<dbReference type="EMBL" id="MHVH01000007">
    <property type="protein sequence ID" value="OHA89938.1"/>
    <property type="molecule type" value="Genomic_DNA"/>
</dbReference>
<proteinExistence type="predicted"/>
<dbReference type="Proteomes" id="UP000178107">
    <property type="component" value="Unassembled WGS sequence"/>
</dbReference>
<evidence type="ECO:0000313" key="1">
    <source>
        <dbReference type="EMBL" id="OHA89938.1"/>
    </source>
</evidence>
<sequence>MTKKTPAQQKREFSHEEVDSFFKELNQGGRTFSPAPAPEHRDMVSDWITTSGSSKQSNKLIKISAWQTGQAS</sequence>
<name>A0A1G2SYV7_9BACT</name>
<comment type="caution">
    <text evidence="1">The sequence shown here is derived from an EMBL/GenBank/DDBJ whole genome shotgun (WGS) entry which is preliminary data.</text>
</comment>
<dbReference type="AlphaFoldDB" id="A0A1G2SYV7"/>
<reference evidence="1 2" key="1">
    <citation type="journal article" date="2016" name="Nat. Commun.">
        <title>Thousands of microbial genomes shed light on interconnected biogeochemical processes in an aquifer system.</title>
        <authorList>
            <person name="Anantharaman K."/>
            <person name="Brown C.T."/>
            <person name="Hug L.A."/>
            <person name="Sharon I."/>
            <person name="Castelle C.J."/>
            <person name="Probst A.J."/>
            <person name="Thomas B.C."/>
            <person name="Singh A."/>
            <person name="Wilkins M.J."/>
            <person name="Karaoz U."/>
            <person name="Brodie E.L."/>
            <person name="Williams K.H."/>
            <person name="Hubbard S.S."/>
            <person name="Banfield J.F."/>
        </authorList>
    </citation>
    <scope>NUCLEOTIDE SEQUENCE [LARGE SCALE GENOMIC DNA]</scope>
</reference>
<gene>
    <name evidence="1" type="ORF">A2838_01170</name>
</gene>